<organism evidence="4 5">
    <name type="scientific">Metapseudomonas lalkuanensis</name>
    <dbReference type="NCBI Taxonomy" id="2604832"/>
    <lineage>
        <taxon>Bacteria</taxon>
        <taxon>Pseudomonadati</taxon>
        <taxon>Pseudomonadota</taxon>
        <taxon>Gammaproteobacteria</taxon>
        <taxon>Pseudomonadales</taxon>
        <taxon>Pseudomonadaceae</taxon>
        <taxon>Metapseudomonas</taxon>
    </lineage>
</organism>
<reference evidence="4 5" key="1">
    <citation type="submission" date="2019-08" db="EMBL/GenBank/DDBJ databases">
        <title>Whole-genome Sequencing of e-waste polymer degrading bacterium Pseudomonas sp. strain PE08.</title>
        <authorList>
            <person name="Kirdat K."/>
            <person name="Debbarma P."/>
            <person name="Narawade N."/>
            <person name="Suyal D."/>
            <person name="Thorat V."/>
            <person name="Shouche Y."/>
            <person name="Goel R."/>
            <person name="Yadav A."/>
        </authorList>
    </citation>
    <scope>NUCLEOTIDE SEQUENCE [LARGE SCALE GENOMIC DNA]</scope>
    <source>
        <strain evidence="4 5">PE08</strain>
    </source>
</reference>
<dbReference type="RefSeq" id="WP_151137974.1">
    <property type="nucleotide sequence ID" value="NZ_CP043311.1"/>
</dbReference>
<evidence type="ECO:0000259" key="3">
    <source>
        <dbReference type="Pfam" id="PF13511"/>
    </source>
</evidence>
<evidence type="ECO:0000313" key="4">
    <source>
        <dbReference type="EMBL" id="QEY65379.1"/>
    </source>
</evidence>
<proteinExistence type="predicted"/>
<evidence type="ECO:0000256" key="1">
    <source>
        <dbReference type="SAM" id="MobiDB-lite"/>
    </source>
</evidence>
<dbReference type="InterPro" id="IPR025392">
    <property type="entry name" value="DUF4124"/>
</dbReference>
<dbReference type="Proteomes" id="UP000327179">
    <property type="component" value="Chromosome"/>
</dbReference>
<name>A0A5J6QX84_9GAMM</name>
<feature type="domain" description="DUF4124" evidence="3">
    <location>
        <begin position="7"/>
        <end position="51"/>
    </location>
</feature>
<keyword evidence="5" id="KW-1185">Reference proteome</keyword>
<evidence type="ECO:0000313" key="5">
    <source>
        <dbReference type="Proteomes" id="UP000327179"/>
    </source>
</evidence>
<feature type="chain" id="PRO_5023853445" evidence="2">
    <location>
        <begin position="19"/>
        <end position="209"/>
    </location>
</feature>
<dbReference type="Pfam" id="PF13511">
    <property type="entry name" value="DUF4124"/>
    <property type="match status" value="1"/>
</dbReference>
<keyword evidence="2" id="KW-0732">Signal</keyword>
<gene>
    <name evidence="4" type="ORF">FXN65_26205</name>
</gene>
<sequence>MTRFLLLALLLLGQPVLAEVYTYIDEEGNRVFTDQPKPGNAKRLEIAPAPNEMNAPRDIQPPPLYPKPIPREQGYQVLRILVPEPDATIRDGEGNLIVSAMSEPGLRGNHNYRLLLDGQPVGAPGRSPVFPLENLDRGTHQLAVEIVDEQGRVVERTPGQPVHIVRMSLSQKRQARPCKKDDYGVRPECPLKDKPKDEDDDDIAILPFI</sequence>
<dbReference type="AlphaFoldDB" id="A0A5J6QX84"/>
<dbReference type="EMBL" id="CP043311">
    <property type="protein sequence ID" value="QEY65379.1"/>
    <property type="molecule type" value="Genomic_DNA"/>
</dbReference>
<protein>
    <submittedName>
        <fullName evidence="4">DUF4124 domain-containing protein</fullName>
    </submittedName>
</protein>
<dbReference type="KEGG" id="plal:FXN65_26205"/>
<accession>A0A5J6QX84</accession>
<evidence type="ECO:0000256" key="2">
    <source>
        <dbReference type="SAM" id="SignalP"/>
    </source>
</evidence>
<feature type="signal peptide" evidence="2">
    <location>
        <begin position="1"/>
        <end position="18"/>
    </location>
</feature>
<feature type="region of interest" description="Disordered" evidence="1">
    <location>
        <begin position="168"/>
        <end position="202"/>
    </location>
</feature>
<feature type="compositionally biased region" description="Basic and acidic residues" evidence="1">
    <location>
        <begin position="178"/>
        <end position="197"/>
    </location>
</feature>